<organism evidence="1">
    <name type="scientific">Arundo donax</name>
    <name type="common">Giant reed</name>
    <name type="synonym">Donax arundinaceus</name>
    <dbReference type="NCBI Taxonomy" id="35708"/>
    <lineage>
        <taxon>Eukaryota</taxon>
        <taxon>Viridiplantae</taxon>
        <taxon>Streptophyta</taxon>
        <taxon>Embryophyta</taxon>
        <taxon>Tracheophyta</taxon>
        <taxon>Spermatophyta</taxon>
        <taxon>Magnoliopsida</taxon>
        <taxon>Liliopsida</taxon>
        <taxon>Poales</taxon>
        <taxon>Poaceae</taxon>
        <taxon>PACMAD clade</taxon>
        <taxon>Arundinoideae</taxon>
        <taxon>Arundineae</taxon>
        <taxon>Arundo</taxon>
    </lineage>
</organism>
<dbReference type="EMBL" id="GBRH01200378">
    <property type="protein sequence ID" value="JAD97517.1"/>
    <property type="molecule type" value="Transcribed_RNA"/>
</dbReference>
<dbReference type="AlphaFoldDB" id="A0A0A9ENA7"/>
<evidence type="ECO:0000313" key="1">
    <source>
        <dbReference type="EMBL" id="JAD97517.1"/>
    </source>
</evidence>
<sequence>MPLLSNNTFHPIFNNC</sequence>
<name>A0A0A9ENA7_ARUDO</name>
<reference evidence="1" key="2">
    <citation type="journal article" date="2015" name="Data Brief">
        <title>Shoot transcriptome of the giant reed, Arundo donax.</title>
        <authorList>
            <person name="Barrero R.A."/>
            <person name="Guerrero F.D."/>
            <person name="Moolhuijzen P."/>
            <person name="Goolsby J.A."/>
            <person name="Tidwell J."/>
            <person name="Bellgard S.E."/>
            <person name="Bellgard M.I."/>
        </authorList>
    </citation>
    <scope>NUCLEOTIDE SEQUENCE</scope>
    <source>
        <tissue evidence="1">Shoot tissue taken approximately 20 cm above the soil surface</tissue>
    </source>
</reference>
<protein>
    <submittedName>
        <fullName evidence="1">Uncharacterized protein</fullName>
    </submittedName>
</protein>
<reference evidence="1" key="1">
    <citation type="submission" date="2014-09" db="EMBL/GenBank/DDBJ databases">
        <authorList>
            <person name="Magalhaes I.L.F."/>
            <person name="Oliveira U."/>
            <person name="Santos F.R."/>
            <person name="Vidigal T.H.D.A."/>
            <person name="Brescovit A.D."/>
            <person name="Santos A.J."/>
        </authorList>
    </citation>
    <scope>NUCLEOTIDE SEQUENCE</scope>
    <source>
        <tissue evidence="1">Shoot tissue taken approximately 20 cm above the soil surface</tissue>
    </source>
</reference>
<accession>A0A0A9ENA7</accession>
<proteinExistence type="predicted"/>